<dbReference type="PANTHER" id="PTHR35024:SF4">
    <property type="entry name" value="POLYMER-FORMING CYTOSKELETAL PROTEIN"/>
    <property type="match status" value="1"/>
</dbReference>
<dbReference type="Pfam" id="PF04519">
    <property type="entry name" value="Bactofilin"/>
    <property type="match status" value="1"/>
</dbReference>
<dbReference type="RefSeq" id="WP_142452557.1">
    <property type="nucleotide sequence ID" value="NZ_FXTP01000001.1"/>
</dbReference>
<dbReference type="EMBL" id="FXTP01000001">
    <property type="protein sequence ID" value="SMO32034.1"/>
    <property type="molecule type" value="Genomic_DNA"/>
</dbReference>
<feature type="region of interest" description="Disordered" evidence="2">
    <location>
        <begin position="1"/>
        <end position="26"/>
    </location>
</feature>
<evidence type="ECO:0000313" key="4">
    <source>
        <dbReference type="Proteomes" id="UP000317557"/>
    </source>
</evidence>
<feature type="compositionally biased region" description="Low complexity" evidence="2">
    <location>
        <begin position="10"/>
        <end position="22"/>
    </location>
</feature>
<evidence type="ECO:0000256" key="2">
    <source>
        <dbReference type="SAM" id="MobiDB-lite"/>
    </source>
</evidence>
<evidence type="ECO:0000313" key="3">
    <source>
        <dbReference type="EMBL" id="SMO32034.1"/>
    </source>
</evidence>
<reference evidence="3 4" key="1">
    <citation type="submission" date="2017-05" db="EMBL/GenBank/DDBJ databases">
        <authorList>
            <person name="Varghese N."/>
            <person name="Submissions S."/>
        </authorList>
    </citation>
    <scope>NUCLEOTIDE SEQUENCE [LARGE SCALE GENOMIC DNA]</scope>
    <source>
        <strain evidence="3 4">DSM 21985</strain>
    </source>
</reference>
<gene>
    <name evidence="3" type="ORF">SAMN06265219_10119</name>
</gene>
<name>A0A521AB44_9BACT</name>
<proteinExistence type="inferred from homology"/>
<evidence type="ECO:0000256" key="1">
    <source>
        <dbReference type="ARBA" id="ARBA00044755"/>
    </source>
</evidence>
<accession>A0A521AB44</accession>
<comment type="similarity">
    <text evidence="1">Belongs to the bactofilin family.</text>
</comment>
<keyword evidence="4" id="KW-1185">Reference proteome</keyword>
<dbReference type="AlphaFoldDB" id="A0A521AB44"/>
<sequence>MLNSRRSKSKSSTPNSNGGNSPAVNIISEGTQLDGDLNSQTDIRIAGTITGEAISKGKVIITGSGKVVGNITSADADIAGKIEGEVKVSNKLTLRDSAVVDGNIFTKTLIVEEGAKVNGSCKMGADIKSISRNSDADYASDTKKVQSSS</sequence>
<dbReference type="PANTHER" id="PTHR35024">
    <property type="entry name" value="HYPOTHETICAL CYTOSOLIC PROTEIN"/>
    <property type="match status" value="1"/>
</dbReference>
<dbReference type="InterPro" id="IPR007607">
    <property type="entry name" value="BacA/B"/>
</dbReference>
<dbReference type="Proteomes" id="UP000317557">
    <property type="component" value="Unassembled WGS sequence"/>
</dbReference>
<dbReference type="OrthoDB" id="5432602at2"/>
<organism evidence="3 4">
    <name type="scientific">Gracilimonas mengyeensis</name>
    <dbReference type="NCBI Taxonomy" id="1302730"/>
    <lineage>
        <taxon>Bacteria</taxon>
        <taxon>Pseudomonadati</taxon>
        <taxon>Balneolota</taxon>
        <taxon>Balneolia</taxon>
        <taxon>Balneolales</taxon>
        <taxon>Balneolaceae</taxon>
        <taxon>Gracilimonas</taxon>
    </lineage>
</organism>
<protein>
    <submittedName>
        <fullName evidence="3">Protein CcmA, bactofilin family</fullName>
    </submittedName>
</protein>